<proteinExistence type="predicted"/>
<reference evidence="3" key="1">
    <citation type="journal article" date="2018" name="PLoS ONE">
        <title>Chinook salmon (Oncorhynchus tshawytscha) genome and transcriptome.</title>
        <authorList>
            <person name="Christensen K.A."/>
            <person name="Leong J.S."/>
            <person name="Sakhrani D."/>
            <person name="Biagi C.A."/>
            <person name="Minkley D.R."/>
            <person name="Withler R.E."/>
            <person name="Rondeau E.B."/>
            <person name="Koop B.F."/>
            <person name="Devlin R.H."/>
        </authorList>
    </citation>
    <scope>NUCLEOTIDE SEQUENCE [LARGE SCALE GENOMIC DNA]</scope>
</reference>
<evidence type="ECO:0000313" key="2">
    <source>
        <dbReference type="Ensembl" id="ENSOTSP00005137237.1"/>
    </source>
</evidence>
<dbReference type="PROSITE" id="PS50132">
    <property type="entry name" value="RGS"/>
    <property type="match status" value="1"/>
</dbReference>
<dbReference type="PANTHER" id="PTHR10845:SF184">
    <property type="entry name" value="REGULATOR OF G-PROTEIN SIGNALING 4"/>
    <property type="match status" value="1"/>
</dbReference>
<evidence type="ECO:0000259" key="1">
    <source>
        <dbReference type="PROSITE" id="PS50132"/>
    </source>
</evidence>
<dbReference type="SUPFAM" id="SSF48097">
    <property type="entry name" value="Regulator of G-protein signaling, RGS"/>
    <property type="match status" value="1"/>
</dbReference>
<dbReference type="Pfam" id="PF00615">
    <property type="entry name" value="RGS"/>
    <property type="match status" value="1"/>
</dbReference>
<gene>
    <name evidence="2" type="primary">RGS4</name>
</gene>
<reference evidence="2" key="3">
    <citation type="submission" date="2025-09" db="UniProtKB">
        <authorList>
            <consortium name="Ensembl"/>
        </authorList>
    </citation>
    <scope>IDENTIFICATION</scope>
</reference>
<name>A0AAZ3R6P3_ONCTS</name>
<dbReference type="Gene3D" id="1.10.167.10">
    <property type="entry name" value="Regulator of G-protein Signalling 4, domain 2"/>
    <property type="match status" value="1"/>
</dbReference>
<organism evidence="2 3">
    <name type="scientific">Oncorhynchus tshawytscha</name>
    <name type="common">Chinook salmon</name>
    <name type="synonym">Salmo tshawytscha</name>
    <dbReference type="NCBI Taxonomy" id="74940"/>
    <lineage>
        <taxon>Eukaryota</taxon>
        <taxon>Metazoa</taxon>
        <taxon>Chordata</taxon>
        <taxon>Craniata</taxon>
        <taxon>Vertebrata</taxon>
        <taxon>Euteleostomi</taxon>
        <taxon>Actinopterygii</taxon>
        <taxon>Neopterygii</taxon>
        <taxon>Teleostei</taxon>
        <taxon>Protacanthopterygii</taxon>
        <taxon>Salmoniformes</taxon>
        <taxon>Salmonidae</taxon>
        <taxon>Salmoninae</taxon>
        <taxon>Oncorhynchus</taxon>
    </lineage>
</organism>
<dbReference type="GeneTree" id="ENSGT00940000159036"/>
<dbReference type="PANTHER" id="PTHR10845">
    <property type="entry name" value="REGULATOR OF G PROTEIN SIGNALING"/>
    <property type="match status" value="1"/>
</dbReference>
<dbReference type="InterPro" id="IPR016137">
    <property type="entry name" value="RGS"/>
</dbReference>
<dbReference type="SMART" id="SM00315">
    <property type="entry name" value="RGS"/>
    <property type="match status" value="1"/>
</dbReference>
<dbReference type="InterPro" id="IPR044926">
    <property type="entry name" value="RGS_subdomain_2"/>
</dbReference>
<dbReference type="InterPro" id="IPR036305">
    <property type="entry name" value="RGS_sf"/>
</dbReference>
<reference evidence="2" key="2">
    <citation type="submission" date="2025-08" db="UniProtKB">
        <authorList>
            <consortium name="Ensembl"/>
        </authorList>
    </citation>
    <scope>IDENTIFICATION</scope>
</reference>
<feature type="domain" description="RGS" evidence="1">
    <location>
        <begin position="122"/>
        <end position="227"/>
    </location>
</feature>
<accession>A0AAZ3R6P3</accession>
<dbReference type="Proteomes" id="UP000694402">
    <property type="component" value="Unassembled WGS sequence"/>
</dbReference>
<dbReference type="FunFam" id="1.10.167.10:FF:000001">
    <property type="entry name" value="Putative regulator of g-protein signaling 12"/>
    <property type="match status" value="1"/>
</dbReference>
<sequence>MCKGLATLPATCMKSAKDIKHKIGFLLHKPEVPPDKEQIKEKTNIAKRVSPADVEKWKLSFNNLMNSEETTMTPVWAVGYLAGCGLLGTLHGSSAVFSCSGHVLRVWRQCWVAPEGLLLESGRTVFTTFLKAEFSQENMEFWKACEKYKMSAPKNMAGKAKQIYDQYIAADALNEVNLDSATREETRQNLSNAGPFCFDNAQQKIFTLMEKDSYRRFLYSKLIQDLSLLPTTTTQLSALEKRGGMRGCSESGGA</sequence>
<evidence type="ECO:0000313" key="3">
    <source>
        <dbReference type="Proteomes" id="UP000694402"/>
    </source>
</evidence>
<protein>
    <recommendedName>
        <fullName evidence="1">RGS domain-containing protein</fullName>
    </recommendedName>
</protein>
<keyword evidence="3" id="KW-1185">Reference proteome</keyword>
<dbReference type="AlphaFoldDB" id="A0AAZ3R6P3"/>
<dbReference type="Ensembl" id="ENSOTST00005188730.1">
    <property type="protein sequence ID" value="ENSOTSP00005137237.1"/>
    <property type="gene ID" value="ENSOTSG00005077402.1"/>
</dbReference>
<dbReference type="PRINTS" id="PR01301">
    <property type="entry name" value="RGSPROTEIN"/>
</dbReference>